<dbReference type="PANTHER" id="PTHR43415">
    <property type="entry name" value="SPERMIDINE N(1)-ACETYLTRANSFERASE"/>
    <property type="match status" value="1"/>
</dbReference>
<evidence type="ECO:0000313" key="2">
    <source>
        <dbReference type="EMBL" id="MDC2239457.1"/>
    </source>
</evidence>
<name>A0AAP3SL95_BACT4</name>
<organism evidence="2 3">
    <name type="scientific">Bacteroides thetaiotaomicron</name>
    <dbReference type="NCBI Taxonomy" id="818"/>
    <lineage>
        <taxon>Bacteria</taxon>
        <taxon>Pseudomonadati</taxon>
        <taxon>Bacteroidota</taxon>
        <taxon>Bacteroidia</taxon>
        <taxon>Bacteroidales</taxon>
        <taxon>Bacteroidaceae</taxon>
        <taxon>Bacteroides</taxon>
    </lineage>
</organism>
<evidence type="ECO:0000259" key="1">
    <source>
        <dbReference type="Pfam" id="PF13302"/>
    </source>
</evidence>
<dbReference type="EMBL" id="JAQNVG010000103">
    <property type="protein sequence ID" value="MDC2239457.1"/>
    <property type="molecule type" value="Genomic_DNA"/>
</dbReference>
<dbReference type="GO" id="GO:0016747">
    <property type="term" value="F:acyltransferase activity, transferring groups other than amino-acyl groups"/>
    <property type="evidence" value="ECO:0007669"/>
    <property type="project" value="InterPro"/>
</dbReference>
<sequence>MVYEGILEGRFVNLRPVTKEDAEFILGIRNNPEISKYLPSLNVTVDQQQSWIDKQRNDINSYYFIIEDKTKMRIGTISVYNIIENHAEVGRFCSFGNSIQNSEAALMLDDFIFQKLGVDYLDIWVYKDNKPVLALNKGLGCVWEGESEDKGGFPYLYGTLTKEGFEKKSQKIRTNLSKIKDIIWEI</sequence>
<dbReference type="AlphaFoldDB" id="A0AAP3SL95"/>
<feature type="domain" description="N-acetyltransferase" evidence="1">
    <location>
        <begin position="13"/>
        <end position="141"/>
    </location>
</feature>
<accession>A0AAP3SL95</accession>
<reference evidence="2" key="1">
    <citation type="submission" date="2022-10" db="EMBL/GenBank/DDBJ databases">
        <title>Human gut microbiome strain richness.</title>
        <authorList>
            <person name="Chen-Liaw A."/>
        </authorList>
    </citation>
    <scope>NUCLEOTIDE SEQUENCE</scope>
    <source>
        <strain evidence="2">1001283st1_A3_1001283B150304_161114</strain>
    </source>
</reference>
<protein>
    <submittedName>
        <fullName evidence="2">GNAT family N-acetyltransferase</fullName>
    </submittedName>
</protein>
<evidence type="ECO:0000313" key="3">
    <source>
        <dbReference type="Proteomes" id="UP001217776"/>
    </source>
</evidence>
<dbReference type="PANTHER" id="PTHR43415:SF3">
    <property type="entry name" value="GNAT-FAMILY ACETYLTRANSFERASE"/>
    <property type="match status" value="1"/>
</dbReference>
<dbReference type="SUPFAM" id="SSF55729">
    <property type="entry name" value="Acyl-CoA N-acyltransferases (Nat)"/>
    <property type="match status" value="1"/>
</dbReference>
<comment type="caution">
    <text evidence="2">The sequence shown here is derived from an EMBL/GenBank/DDBJ whole genome shotgun (WGS) entry which is preliminary data.</text>
</comment>
<dbReference type="RefSeq" id="WP_008764931.1">
    <property type="nucleotide sequence ID" value="NZ_BAABXH010000001.1"/>
</dbReference>
<dbReference type="Gene3D" id="3.40.630.30">
    <property type="match status" value="1"/>
</dbReference>
<dbReference type="InterPro" id="IPR016181">
    <property type="entry name" value="Acyl_CoA_acyltransferase"/>
</dbReference>
<dbReference type="InterPro" id="IPR000182">
    <property type="entry name" value="GNAT_dom"/>
</dbReference>
<dbReference type="Pfam" id="PF13302">
    <property type="entry name" value="Acetyltransf_3"/>
    <property type="match status" value="1"/>
</dbReference>
<proteinExistence type="predicted"/>
<gene>
    <name evidence="2" type="ORF">PO127_27330</name>
</gene>
<dbReference type="Proteomes" id="UP001217776">
    <property type="component" value="Unassembled WGS sequence"/>
</dbReference>